<comment type="caution">
    <text evidence="3">The sequence shown here is derived from an EMBL/GenBank/DDBJ whole genome shotgun (WGS) entry which is preliminary data.</text>
</comment>
<dbReference type="AlphaFoldDB" id="A0A9Q8MU46"/>
<proteinExistence type="predicted"/>
<keyword evidence="4" id="KW-1185">Reference proteome</keyword>
<evidence type="ECO:0000313" key="5">
    <source>
        <dbReference type="Proteomes" id="UP000784700"/>
    </source>
</evidence>
<protein>
    <submittedName>
        <fullName evidence="3">Uncharacterized protein</fullName>
    </submittedName>
</protein>
<feature type="signal peptide" evidence="1">
    <location>
        <begin position="1"/>
        <end position="24"/>
    </location>
</feature>
<feature type="chain" id="PRO_5040397924" evidence="1">
    <location>
        <begin position="25"/>
        <end position="116"/>
    </location>
</feature>
<keyword evidence="1" id="KW-0732">Signal</keyword>
<sequence>MKKLLLSFLLSLSLLIFVGTTTSAKSNPSQMSKYWYHFRTVKVTKPVTVDRVKITGIPECNHIKVDKKITLHKGQIVKLTSAGSNFTWVLKLNHKTAKQLWVMFKPDNTRWLKIIK</sequence>
<evidence type="ECO:0000313" key="2">
    <source>
        <dbReference type="EMBL" id="TPR26216.1"/>
    </source>
</evidence>
<name>A0A9Q8MU46_9LACO</name>
<evidence type="ECO:0000256" key="1">
    <source>
        <dbReference type="SAM" id="SignalP"/>
    </source>
</evidence>
<evidence type="ECO:0000313" key="4">
    <source>
        <dbReference type="Proteomes" id="UP000777560"/>
    </source>
</evidence>
<dbReference type="GeneID" id="58108257"/>
<dbReference type="Proteomes" id="UP000784700">
    <property type="component" value="Unassembled WGS sequence"/>
</dbReference>
<dbReference type="Proteomes" id="UP000777560">
    <property type="component" value="Unassembled WGS sequence"/>
</dbReference>
<reference evidence="3 4" key="1">
    <citation type="submission" date="2018-08" db="EMBL/GenBank/DDBJ databases">
        <title>Comparative genomics of wild bee and flower associated Lactobacillus reveals potential adaptation to the bee host.</title>
        <authorList>
            <person name="Vuong H.Q."/>
            <person name="Mcfrederick Q.S."/>
        </authorList>
    </citation>
    <scope>NUCLEOTIDE SEQUENCE</scope>
    <source>
        <strain evidence="2 4">HV_13</strain>
        <strain evidence="3">HV_63</strain>
    </source>
</reference>
<accession>A0A9Q8MU46</accession>
<dbReference type="EMBL" id="QUBG01000004">
    <property type="protein sequence ID" value="TPR43799.1"/>
    <property type="molecule type" value="Genomic_DNA"/>
</dbReference>
<dbReference type="EMBL" id="QUAV01000001">
    <property type="protein sequence ID" value="TPR26216.1"/>
    <property type="molecule type" value="Genomic_DNA"/>
</dbReference>
<gene>
    <name evidence="2" type="ORF">DY114_00530</name>
    <name evidence="3" type="ORF">DY130_05040</name>
</gene>
<dbReference type="RefSeq" id="WP_105964187.1">
    <property type="nucleotide sequence ID" value="NZ_POSO01000002.1"/>
</dbReference>
<organism evidence="3 5">
    <name type="scientific">Apilactobacillus micheneri</name>
    <dbReference type="NCBI Taxonomy" id="1899430"/>
    <lineage>
        <taxon>Bacteria</taxon>
        <taxon>Bacillati</taxon>
        <taxon>Bacillota</taxon>
        <taxon>Bacilli</taxon>
        <taxon>Lactobacillales</taxon>
        <taxon>Lactobacillaceae</taxon>
        <taxon>Apilactobacillus</taxon>
    </lineage>
</organism>
<evidence type="ECO:0000313" key="3">
    <source>
        <dbReference type="EMBL" id="TPR43799.1"/>
    </source>
</evidence>